<feature type="transmembrane region" description="Helical" evidence="2">
    <location>
        <begin position="80"/>
        <end position="99"/>
    </location>
</feature>
<keyword evidence="2" id="KW-1133">Transmembrane helix</keyword>
<protein>
    <submittedName>
        <fullName evidence="3">Uncharacterized protein</fullName>
    </submittedName>
</protein>
<feature type="region of interest" description="Disordered" evidence="1">
    <location>
        <begin position="45"/>
        <end position="74"/>
    </location>
</feature>
<keyword evidence="2" id="KW-0472">Membrane</keyword>
<dbReference type="AlphaFoldDB" id="A0A317Y794"/>
<comment type="caution">
    <text evidence="3">The sequence shown here is derived from an EMBL/GenBank/DDBJ whole genome shotgun (WGS) entry which is preliminary data.</text>
</comment>
<evidence type="ECO:0000256" key="2">
    <source>
        <dbReference type="SAM" id="Phobius"/>
    </source>
</evidence>
<keyword evidence="2" id="KW-0812">Transmembrane</keyword>
<dbReference type="PANTHER" id="PTHR34558:SF11">
    <property type="match status" value="1"/>
</dbReference>
<reference evidence="3" key="1">
    <citation type="journal article" date="2018" name="Nat. Genet.">
        <title>Extensive intraspecific gene order and gene structural variations between Mo17 and other maize genomes.</title>
        <authorList>
            <person name="Sun S."/>
            <person name="Zhou Y."/>
            <person name="Chen J."/>
            <person name="Shi J."/>
            <person name="Zhao H."/>
            <person name="Zhao H."/>
            <person name="Song W."/>
            <person name="Zhang M."/>
            <person name="Cui Y."/>
            <person name="Dong X."/>
            <person name="Liu H."/>
            <person name="Ma X."/>
            <person name="Jiao Y."/>
            <person name="Wang B."/>
            <person name="Wei X."/>
            <person name="Stein J.C."/>
            <person name="Glaubitz J.C."/>
            <person name="Lu F."/>
            <person name="Yu G."/>
            <person name="Liang C."/>
            <person name="Fengler K."/>
            <person name="Li B."/>
            <person name="Rafalski A."/>
            <person name="Schnable P.S."/>
            <person name="Ware D.H."/>
            <person name="Buckler E.S."/>
            <person name="Lai J."/>
        </authorList>
    </citation>
    <scope>NUCLEOTIDE SEQUENCE [LARGE SCALE GENOMIC DNA]</scope>
    <source>
        <tissue evidence="3">Seedling</tissue>
    </source>
</reference>
<dbReference type="Proteomes" id="UP000251960">
    <property type="component" value="Chromosome 1"/>
</dbReference>
<evidence type="ECO:0000256" key="1">
    <source>
        <dbReference type="SAM" id="MobiDB-lite"/>
    </source>
</evidence>
<name>A0A317Y794_MAIZE</name>
<sequence length="120" mass="11655">MASRRGSVLSLPRQLLLLAAVLGTVVLLGEGATARPLLGIAEPPASPSAAAAAPGPGVAAQAAEAGGGRPPDRSEAGAEVILAGFAAAVAVVIVCYIRVTRESKNGSGSVGEKRGSLGGF</sequence>
<accession>A0A317Y794</accession>
<evidence type="ECO:0000313" key="3">
    <source>
        <dbReference type="EMBL" id="PWZ54509.1"/>
    </source>
</evidence>
<dbReference type="EMBL" id="NCVQ01000001">
    <property type="protein sequence ID" value="PWZ54509.1"/>
    <property type="molecule type" value="Genomic_DNA"/>
</dbReference>
<proteinExistence type="predicted"/>
<gene>
    <name evidence="3" type="ORF">Zm00014a_009964</name>
</gene>
<organism evidence="3">
    <name type="scientific">Zea mays</name>
    <name type="common">Maize</name>
    <dbReference type="NCBI Taxonomy" id="4577"/>
    <lineage>
        <taxon>Eukaryota</taxon>
        <taxon>Viridiplantae</taxon>
        <taxon>Streptophyta</taxon>
        <taxon>Embryophyta</taxon>
        <taxon>Tracheophyta</taxon>
        <taxon>Spermatophyta</taxon>
        <taxon>Magnoliopsida</taxon>
        <taxon>Liliopsida</taxon>
        <taxon>Poales</taxon>
        <taxon>Poaceae</taxon>
        <taxon>PACMAD clade</taxon>
        <taxon>Panicoideae</taxon>
        <taxon>Andropogonodae</taxon>
        <taxon>Andropogoneae</taxon>
        <taxon>Tripsacinae</taxon>
        <taxon>Zea</taxon>
    </lineage>
</organism>
<feature type="compositionally biased region" description="Low complexity" evidence="1">
    <location>
        <begin position="45"/>
        <end position="64"/>
    </location>
</feature>
<dbReference type="PANTHER" id="PTHR34558">
    <property type="entry name" value="EXPRESSED PROTEIN"/>
    <property type="match status" value="1"/>
</dbReference>